<keyword evidence="1 6" id="KW-0963">Cytoplasm</keyword>
<keyword evidence="3 6" id="KW-0489">Methyltransferase</keyword>
<evidence type="ECO:0000256" key="1">
    <source>
        <dbReference type="ARBA" id="ARBA00022490"/>
    </source>
</evidence>
<dbReference type="GO" id="GO:0032259">
    <property type="term" value="P:methylation"/>
    <property type="evidence" value="ECO:0007669"/>
    <property type="project" value="UniProtKB-KW"/>
</dbReference>
<evidence type="ECO:0000313" key="8">
    <source>
        <dbReference type="EMBL" id="MBP1920925.1"/>
    </source>
</evidence>
<organism evidence="8 9">
    <name type="scientific">Youngiibacter multivorans</name>
    <dbReference type="NCBI Taxonomy" id="937251"/>
    <lineage>
        <taxon>Bacteria</taxon>
        <taxon>Bacillati</taxon>
        <taxon>Bacillota</taxon>
        <taxon>Clostridia</taxon>
        <taxon>Eubacteriales</taxon>
        <taxon>Clostridiaceae</taxon>
        <taxon>Youngiibacter</taxon>
    </lineage>
</organism>
<evidence type="ECO:0000313" key="9">
    <source>
        <dbReference type="Proteomes" id="UP001519271"/>
    </source>
</evidence>
<comment type="similarity">
    <text evidence="6">Belongs to the methyltransferase superfamily. RsmI family.</text>
</comment>
<proteinExistence type="inferred from homology"/>
<evidence type="ECO:0000256" key="4">
    <source>
        <dbReference type="ARBA" id="ARBA00022679"/>
    </source>
</evidence>
<keyword evidence="4 6" id="KW-0808">Transferase</keyword>
<dbReference type="Proteomes" id="UP001519271">
    <property type="component" value="Unassembled WGS sequence"/>
</dbReference>
<dbReference type="Gene3D" id="3.40.1010.10">
    <property type="entry name" value="Cobalt-precorrin-4 Transmethylase, Domain 1"/>
    <property type="match status" value="1"/>
</dbReference>
<protein>
    <recommendedName>
        <fullName evidence="6">Ribosomal RNA small subunit methyltransferase I</fullName>
        <ecNumber evidence="6">2.1.1.198</ecNumber>
    </recommendedName>
    <alternativeName>
        <fullName evidence="6">16S rRNA 2'-O-ribose C1402 methyltransferase</fullName>
    </alternativeName>
    <alternativeName>
        <fullName evidence="6">rRNA (cytidine-2'-O-)-methyltransferase RsmI</fullName>
    </alternativeName>
</protein>
<dbReference type="InterPro" id="IPR014776">
    <property type="entry name" value="4pyrrole_Mease_sub2"/>
</dbReference>
<evidence type="ECO:0000256" key="6">
    <source>
        <dbReference type="HAMAP-Rule" id="MF_01877"/>
    </source>
</evidence>
<reference evidence="8 9" key="1">
    <citation type="submission" date="2021-03" db="EMBL/GenBank/DDBJ databases">
        <title>Genomic Encyclopedia of Type Strains, Phase IV (KMG-IV): sequencing the most valuable type-strain genomes for metagenomic binning, comparative biology and taxonomic classification.</title>
        <authorList>
            <person name="Goeker M."/>
        </authorList>
    </citation>
    <scope>NUCLEOTIDE SEQUENCE [LARGE SCALE GENOMIC DNA]</scope>
    <source>
        <strain evidence="8 9">DSM 6139</strain>
    </source>
</reference>
<comment type="function">
    <text evidence="6">Catalyzes the 2'-O-methylation of the ribose of cytidine 1402 (C1402) in 16S rRNA.</text>
</comment>
<dbReference type="SUPFAM" id="SSF53790">
    <property type="entry name" value="Tetrapyrrole methylase"/>
    <property type="match status" value="1"/>
</dbReference>
<comment type="subcellular location">
    <subcellularLocation>
        <location evidence="6">Cytoplasm</location>
    </subcellularLocation>
</comment>
<comment type="catalytic activity">
    <reaction evidence="6">
        <text>cytidine(1402) in 16S rRNA + S-adenosyl-L-methionine = 2'-O-methylcytidine(1402) in 16S rRNA + S-adenosyl-L-homocysteine + H(+)</text>
        <dbReference type="Rhea" id="RHEA:42924"/>
        <dbReference type="Rhea" id="RHEA-COMP:10285"/>
        <dbReference type="Rhea" id="RHEA-COMP:10286"/>
        <dbReference type="ChEBI" id="CHEBI:15378"/>
        <dbReference type="ChEBI" id="CHEBI:57856"/>
        <dbReference type="ChEBI" id="CHEBI:59789"/>
        <dbReference type="ChEBI" id="CHEBI:74495"/>
        <dbReference type="ChEBI" id="CHEBI:82748"/>
        <dbReference type="EC" id="2.1.1.198"/>
    </reaction>
</comment>
<dbReference type="InterPro" id="IPR014777">
    <property type="entry name" value="4pyrrole_Mease_sub1"/>
</dbReference>
<dbReference type="GO" id="GO:0008168">
    <property type="term" value="F:methyltransferase activity"/>
    <property type="evidence" value="ECO:0007669"/>
    <property type="project" value="UniProtKB-KW"/>
</dbReference>
<feature type="domain" description="Tetrapyrrole methylase" evidence="7">
    <location>
        <begin position="3"/>
        <end position="202"/>
    </location>
</feature>
<dbReference type="PANTHER" id="PTHR46111:SF1">
    <property type="entry name" value="RIBOSOMAL RNA SMALL SUBUNIT METHYLTRANSFERASE I"/>
    <property type="match status" value="1"/>
</dbReference>
<gene>
    <name evidence="6" type="primary">rsmI</name>
    <name evidence="8" type="ORF">J2Z34_003445</name>
</gene>
<dbReference type="CDD" id="cd11648">
    <property type="entry name" value="RsmI"/>
    <property type="match status" value="1"/>
</dbReference>
<evidence type="ECO:0000259" key="7">
    <source>
        <dbReference type="Pfam" id="PF00590"/>
    </source>
</evidence>
<dbReference type="Gene3D" id="3.30.950.10">
    <property type="entry name" value="Methyltransferase, Cobalt-precorrin-4 Transmethylase, Domain 2"/>
    <property type="match status" value="1"/>
</dbReference>
<dbReference type="NCBIfam" id="TIGR00096">
    <property type="entry name" value="16S rRNA (cytidine(1402)-2'-O)-methyltransferase"/>
    <property type="match status" value="1"/>
</dbReference>
<dbReference type="Pfam" id="PF00590">
    <property type="entry name" value="TP_methylase"/>
    <property type="match status" value="1"/>
</dbReference>
<dbReference type="RefSeq" id="WP_209461076.1">
    <property type="nucleotide sequence ID" value="NZ_JAGGKC010000050.1"/>
</dbReference>
<dbReference type="InterPro" id="IPR000878">
    <property type="entry name" value="4pyrrol_Mease"/>
</dbReference>
<evidence type="ECO:0000256" key="2">
    <source>
        <dbReference type="ARBA" id="ARBA00022552"/>
    </source>
</evidence>
<sequence>MTKLYIVPTPIGNLSDMTLRALEVLKTCDAIACEDTRVTSKLLARYDIRKPLIGYREHNEVKNGDFILERVRNGENIALVTDAGMPGISDPGEVVIKSAIREGVEFEVLPGPSAAVTALVSSGLYTARHTFLGFIGKSRKEKRDVLTEYRDRTETIIIYEAPHRLRDTLDAMLEVLGDREACASREITKLHEEHVRGRISELVETFKDREPRGEFVICISGRTRQELIDEKALAFSNMSIKEHLMKIIDSGIAKKDAIAIVAKERDIPKKEVYKESLDI</sequence>
<name>A0ABS4G8N4_9CLOT</name>
<keyword evidence="5 6" id="KW-0949">S-adenosyl-L-methionine</keyword>
<dbReference type="EMBL" id="JAGGKC010000050">
    <property type="protein sequence ID" value="MBP1920925.1"/>
    <property type="molecule type" value="Genomic_DNA"/>
</dbReference>
<dbReference type="HAMAP" id="MF_01877">
    <property type="entry name" value="16SrRNA_methyltr_I"/>
    <property type="match status" value="1"/>
</dbReference>
<accession>A0ABS4G8N4</accession>
<dbReference type="InterPro" id="IPR008189">
    <property type="entry name" value="rRNA_ssu_MeTfrase_I"/>
</dbReference>
<evidence type="ECO:0000256" key="3">
    <source>
        <dbReference type="ARBA" id="ARBA00022603"/>
    </source>
</evidence>
<evidence type="ECO:0000256" key="5">
    <source>
        <dbReference type="ARBA" id="ARBA00022691"/>
    </source>
</evidence>
<keyword evidence="9" id="KW-1185">Reference proteome</keyword>
<dbReference type="PIRSF" id="PIRSF005917">
    <property type="entry name" value="MTase_YraL"/>
    <property type="match status" value="1"/>
</dbReference>
<comment type="caution">
    <text evidence="8">The sequence shown here is derived from an EMBL/GenBank/DDBJ whole genome shotgun (WGS) entry which is preliminary data.</text>
</comment>
<dbReference type="EC" id="2.1.1.198" evidence="6"/>
<dbReference type="InterPro" id="IPR035996">
    <property type="entry name" value="4pyrrol_Methylase_sf"/>
</dbReference>
<dbReference type="PANTHER" id="PTHR46111">
    <property type="entry name" value="RIBOSOMAL RNA SMALL SUBUNIT METHYLTRANSFERASE I"/>
    <property type="match status" value="1"/>
</dbReference>
<keyword evidence="2 6" id="KW-0698">rRNA processing</keyword>